<keyword evidence="3" id="KW-0677">Repeat</keyword>
<reference evidence="8" key="2">
    <citation type="submission" date="2025-09" db="UniProtKB">
        <authorList>
            <consortium name="Ensembl"/>
        </authorList>
    </citation>
    <scope>IDENTIFICATION</scope>
</reference>
<dbReference type="InterPro" id="IPR050457">
    <property type="entry name" value="ZnFinger_BTB_dom_contain"/>
</dbReference>
<gene>
    <name evidence="8" type="primary">Zbtb4</name>
</gene>
<keyword evidence="6" id="KW-0539">Nucleus</keyword>
<keyword evidence="5" id="KW-0862">Zinc</keyword>
<dbReference type="Gene3D" id="3.30.710.10">
    <property type="entry name" value="Potassium Channel Kv1.1, Chain A"/>
    <property type="match status" value="1"/>
</dbReference>
<dbReference type="Ensembl" id="ENSJJAT00000018858.1">
    <property type="protein sequence ID" value="ENSJJAP00000012374.1"/>
    <property type="gene ID" value="ENSJJAG00000015430.1"/>
</dbReference>
<protein>
    <recommendedName>
        <fullName evidence="7">BTB domain-containing protein</fullName>
    </recommendedName>
</protein>
<dbReference type="PROSITE" id="PS50097">
    <property type="entry name" value="BTB"/>
    <property type="match status" value="1"/>
</dbReference>
<keyword evidence="9" id="KW-1185">Reference proteome</keyword>
<evidence type="ECO:0000259" key="7">
    <source>
        <dbReference type="PROSITE" id="PS50097"/>
    </source>
</evidence>
<evidence type="ECO:0000313" key="9">
    <source>
        <dbReference type="Proteomes" id="UP000694385"/>
    </source>
</evidence>
<evidence type="ECO:0000256" key="6">
    <source>
        <dbReference type="ARBA" id="ARBA00023242"/>
    </source>
</evidence>
<dbReference type="Pfam" id="PF00651">
    <property type="entry name" value="BTB"/>
    <property type="match status" value="1"/>
</dbReference>
<organism evidence="8 9">
    <name type="scientific">Jaculus jaculus</name>
    <name type="common">Lesser Egyptian jerboa</name>
    <dbReference type="NCBI Taxonomy" id="51337"/>
    <lineage>
        <taxon>Eukaryota</taxon>
        <taxon>Metazoa</taxon>
        <taxon>Chordata</taxon>
        <taxon>Craniata</taxon>
        <taxon>Vertebrata</taxon>
        <taxon>Euteleostomi</taxon>
        <taxon>Mammalia</taxon>
        <taxon>Eutheria</taxon>
        <taxon>Euarchontoglires</taxon>
        <taxon>Glires</taxon>
        <taxon>Rodentia</taxon>
        <taxon>Myomorpha</taxon>
        <taxon>Dipodoidea</taxon>
        <taxon>Dipodidae</taxon>
        <taxon>Dipodinae</taxon>
        <taxon>Jaculus</taxon>
    </lineage>
</organism>
<evidence type="ECO:0000256" key="4">
    <source>
        <dbReference type="ARBA" id="ARBA00022771"/>
    </source>
</evidence>
<name>A0A8C5KQ95_JACJA</name>
<dbReference type="OMA" id="SETWCTW"/>
<dbReference type="GO" id="GO:0000981">
    <property type="term" value="F:DNA-binding transcription factor activity, RNA polymerase II-specific"/>
    <property type="evidence" value="ECO:0007669"/>
    <property type="project" value="TreeGrafter"/>
</dbReference>
<evidence type="ECO:0000256" key="5">
    <source>
        <dbReference type="ARBA" id="ARBA00022833"/>
    </source>
</evidence>
<evidence type="ECO:0000256" key="2">
    <source>
        <dbReference type="ARBA" id="ARBA00022723"/>
    </source>
</evidence>
<dbReference type="Proteomes" id="UP000694385">
    <property type="component" value="Unassembled WGS sequence"/>
</dbReference>
<accession>A0A8C5KQ95</accession>
<evidence type="ECO:0000256" key="1">
    <source>
        <dbReference type="ARBA" id="ARBA00004123"/>
    </source>
</evidence>
<keyword evidence="4" id="KW-0863">Zinc-finger</keyword>
<evidence type="ECO:0000313" key="8">
    <source>
        <dbReference type="Ensembl" id="ENSJJAP00000012374.1"/>
    </source>
</evidence>
<sequence>MPPPAEVTDPSHAPAVLRQLNEQRLRGLFCDVTLIAGDTKFPAHRSVLAASSPFFR</sequence>
<dbReference type="InterPro" id="IPR000210">
    <property type="entry name" value="BTB/POZ_dom"/>
</dbReference>
<dbReference type="PANTHER" id="PTHR46105:SF25">
    <property type="entry name" value="ZGC:110075 PROTEIN"/>
    <property type="match status" value="1"/>
</dbReference>
<proteinExistence type="predicted"/>
<dbReference type="GO" id="GO:0000978">
    <property type="term" value="F:RNA polymerase II cis-regulatory region sequence-specific DNA binding"/>
    <property type="evidence" value="ECO:0007669"/>
    <property type="project" value="TreeGrafter"/>
</dbReference>
<dbReference type="InterPro" id="IPR011333">
    <property type="entry name" value="SKP1/BTB/POZ_sf"/>
</dbReference>
<feature type="domain" description="BTB" evidence="7">
    <location>
        <begin position="30"/>
        <end position="56"/>
    </location>
</feature>
<dbReference type="SUPFAM" id="SSF54695">
    <property type="entry name" value="POZ domain"/>
    <property type="match status" value="1"/>
</dbReference>
<reference evidence="8" key="1">
    <citation type="submission" date="2025-08" db="UniProtKB">
        <authorList>
            <consortium name="Ensembl"/>
        </authorList>
    </citation>
    <scope>IDENTIFICATION</scope>
</reference>
<comment type="subcellular location">
    <subcellularLocation>
        <location evidence="1">Nucleus</location>
    </subcellularLocation>
</comment>
<dbReference type="PANTHER" id="PTHR46105">
    <property type="entry name" value="AGAP004733-PA"/>
    <property type="match status" value="1"/>
</dbReference>
<dbReference type="GeneTree" id="ENSGT00940000161268"/>
<evidence type="ECO:0000256" key="3">
    <source>
        <dbReference type="ARBA" id="ARBA00022737"/>
    </source>
</evidence>
<keyword evidence="2" id="KW-0479">Metal-binding</keyword>
<dbReference type="AlphaFoldDB" id="A0A8C5KQ95"/>